<geneLocation type="mitochondrion" evidence="1"/>
<dbReference type="EMBL" id="MK697699">
    <property type="protein sequence ID" value="QHR90026.1"/>
    <property type="molecule type" value="Genomic_DNA"/>
</dbReference>
<name>A0A6B9XVM4_PICSI</name>
<sequence length="68" mass="7511">MESETSSSLLGRAGPNIMDTVYHLHAYEYASVGSKFILPTHLSISPQPSPGTYLSLSTYFQLEASFFH</sequence>
<organism evidence="1">
    <name type="scientific">Picea sitchensis</name>
    <name type="common">Sitka spruce</name>
    <name type="synonym">Pinus sitchensis</name>
    <dbReference type="NCBI Taxonomy" id="3332"/>
    <lineage>
        <taxon>Eukaryota</taxon>
        <taxon>Viridiplantae</taxon>
        <taxon>Streptophyta</taxon>
        <taxon>Embryophyta</taxon>
        <taxon>Tracheophyta</taxon>
        <taxon>Spermatophyta</taxon>
        <taxon>Pinopsida</taxon>
        <taxon>Pinidae</taxon>
        <taxon>Conifers I</taxon>
        <taxon>Pinales</taxon>
        <taxon>Pinaceae</taxon>
        <taxon>Picea</taxon>
    </lineage>
</organism>
<proteinExistence type="predicted"/>
<gene>
    <name evidence="1" type="primary">orf04072</name>
    <name evidence="1" type="ORF">Q903MT_gene4049</name>
</gene>
<accession>A0A6B9XVM4</accession>
<reference evidence="1" key="1">
    <citation type="submission" date="2019-03" db="EMBL/GenBank/DDBJ databases">
        <title>Largest Complete Mitochondrial Genome of a Gymnosperm, Sitka Spruce (Picea sitchensis), Indicates Complex Physical Structure.</title>
        <authorList>
            <person name="Jackman S.D."/>
            <person name="Coombe L."/>
            <person name="Warren R."/>
            <person name="Kirk H."/>
            <person name="Trinh E."/>
            <person name="McLeod T."/>
            <person name="Pleasance S."/>
            <person name="Pandoh P."/>
            <person name="Zhao Y."/>
            <person name="Coope R."/>
            <person name="Bousquet J."/>
            <person name="Bohlmann J.C."/>
            <person name="Jones S.J.M."/>
            <person name="Birol I."/>
        </authorList>
    </citation>
    <scope>NUCLEOTIDE SEQUENCE</scope>
    <source>
        <strain evidence="1">Q903</strain>
    </source>
</reference>
<evidence type="ECO:0000313" key="1">
    <source>
        <dbReference type="EMBL" id="QHR90026.1"/>
    </source>
</evidence>
<protein>
    <submittedName>
        <fullName evidence="1">Uncharacterized protein</fullName>
    </submittedName>
</protein>
<dbReference type="AlphaFoldDB" id="A0A6B9XVM4"/>
<keyword evidence="1" id="KW-0496">Mitochondrion</keyword>